<gene>
    <name evidence="1" type="ORF">ElyMa_006611700</name>
</gene>
<evidence type="ECO:0000313" key="1">
    <source>
        <dbReference type="EMBL" id="GFS09079.1"/>
    </source>
</evidence>
<organism evidence="1 2">
    <name type="scientific">Elysia marginata</name>
    <dbReference type="NCBI Taxonomy" id="1093978"/>
    <lineage>
        <taxon>Eukaryota</taxon>
        <taxon>Metazoa</taxon>
        <taxon>Spiralia</taxon>
        <taxon>Lophotrochozoa</taxon>
        <taxon>Mollusca</taxon>
        <taxon>Gastropoda</taxon>
        <taxon>Heterobranchia</taxon>
        <taxon>Euthyneura</taxon>
        <taxon>Panpulmonata</taxon>
        <taxon>Sacoglossa</taxon>
        <taxon>Placobranchoidea</taxon>
        <taxon>Plakobranchidae</taxon>
        <taxon>Elysia</taxon>
    </lineage>
</organism>
<protein>
    <submittedName>
        <fullName evidence="1">Uncharacterized protein</fullName>
    </submittedName>
</protein>
<sequence length="73" mass="8479">MSLTPQENVVVPPLPPRYRFRDLVLGDTMMDESLKAKRSTSPETVRKLPYESRFMRNRIYGLFTQTVCDAEAK</sequence>
<proteinExistence type="predicted"/>
<dbReference type="Proteomes" id="UP000762676">
    <property type="component" value="Unassembled WGS sequence"/>
</dbReference>
<dbReference type="AlphaFoldDB" id="A0AAV4IG63"/>
<accession>A0AAV4IG63</accession>
<keyword evidence="2" id="KW-1185">Reference proteome</keyword>
<comment type="caution">
    <text evidence="1">The sequence shown here is derived from an EMBL/GenBank/DDBJ whole genome shotgun (WGS) entry which is preliminary data.</text>
</comment>
<dbReference type="EMBL" id="BMAT01013280">
    <property type="protein sequence ID" value="GFS09079.1"/>
    <property type="molecule type" value="Genomic_DNA"/>
</dbReference>
<name>A0AAV4IG63_9GAST</name>
<reference evidence="1 2" key="1">
    <citation type="journal article" date="2021" name="Elife">
        <title>Chloroplast acquisition without the gene transfer in kleptoplastic sea slugs, Plakobranchus ocellatus.</title>
        <authorList>
            <person name="Maeda T."/>
            <person name="Takahashi S."/>
            <person name="Yoshida T."/>
            <person name="Shimamura S."/>
            <person name="Takaki Y."/>
            <person name="Nagai Y."/>
            <person name="Toyoda A."/>
            <person name="Suzuki Y."/>
            <person name="Arimoto A."/>
            <person name="Ishii H."/>
            <person name="Satoh N."/>
            <person name="Nishiyama T."/>
            <person name="Hasebe M."/>
            <person name="Maruyama T."/>
            <person name="Minagawa J."/>
            <person name="Obokata J."/>
            <person name="Shigenobu S."/>
        </authorList>
    </citation>
    <scope>NUCLEOTIDE SEQUENCE [LARGE SCALE GENOMIC DNA]</scope>
</reference>
<evidence type="ECO:0000313" key="2">
    <source>
        <dbReference type="Proteomes" id="UP000762676"/>
    </source>
</evidence>